<reference evidence="2 3" key="1">
    <citation type="submission" date="2019-04" db="EMBL/GenBank/DDBJ databases">
        <title>Thalassotalea guangxiensis sp. nov., isolated from sediment of the coastal wetland.</title>
        <authorList>
            <person name="Zheng S."/>
            <person name="Zhang D."/>
        </authorList>
    </citation>
    <scope>NUCLEOTIDE SEQUENCE [LARGE SCALE GENOMIC DNA]</scope>
    <source>
        <strain evidence="2 3">ZS-4</strain>
    </source>
</reference>
<evidence type="ECO:0000313" key="2">
    <source>
        <dbReference type="EMBL" id="TKB44873.1"/>
    </source>
</evidence>
<name>A0A4U1B4C7_9GAMM</name>
<protein>
    <submittedName>
        <fullName evidence="2">Uncharacterized protein</fullName>
    </submittedName>
</protein>
<evidence type="ECO:0000256" key="1">
    <source>
        <dbReference type="SAM" id="Phobius"/>
    </source>
</evidence>
<feature type="transmembrane region" description="Helical" evidence="1">
    <location>
        <begin position="112"/>
        <end position="135"/>
    </location>
</feature>
<dbReference type="Proteomes" id="UP000307999">
    <property type="component" value="Unassembled WGS sequence"/>
</dbReference>
<comment type="caution">
    <text evidence="2">The sequence shown here is derived from an EMBL/GenBank/DDBJ whole genome shotgun (WGS) entry which is preliminary data.</text>
</comment>
<gene>
    <name evidence="2" type="ORF">E8M12_10220</name>
</gene>
<organism evidence="2 3">
    <name type="scientific">Thalassotalea mangrovi</name>
    <dbReference type="NCBI Taxonomy" id="2572245"/>
    <lineage>
        <taxon>Bacteria</taxon>
        <taxon>Pseudomonadati</taxon>
        <taxon>Pseudomonadota</taxon>
        <taxon>Gammaproteobacteria</taxon>
        <taxon>Alteromonadales</taxon>
        <taxon>Colwelliaceae</taxon>
        <taxon>Thalassotalea</taxon>
    </lineage>
</organism>
<dbReference type="OrthoDB" id="6400237at2"/>
<feature type="transmembrane region" description="Helical" evidence="1">
    <location>
        <begin position="47"/>
        <end position="67"/>
    </location>
</feature>
<keyword evidence="1" id="KW-0472">Membrane</keyword>
<keyword evidence="1" id="KW-0812">Transmembrane</keyword>
<keyword evidence="1" id="KW-1133">Transmembrane helix</keyword>
<evidence type="ECO:0000313" key="3">
    <source>
        <dbReference type="Proteomes" id="UP000307999"/>
    </source>
</evidence>
<dbReference type="EMBL" id="SWDB01000023">
    <property type="protein sequence ID" value="TKB44873.1"/>
    <property type="molecule type" value="Genomic_DNA"/>
</dbReference>
<feature type="transmembrane region" description="Helical" evidence="1">
    <location>
        <begin position="74"/>
        <end position="92"/>
    </location>
</feature>
<accession>A0A4U1B4C7</accession>
<keyword evidence="3" id="KW-1185">Reference proteome</keyword>
<proteinExistence type="predicted"/>
<sequence length="142" mass="16075">MKIFRILILSLCLGYCYANLIMAFDLPLVKQMENWLAGQMNQQQIPWKLFLGVLAAGIIPFTCAFLYARSHKWLVSGLSILVAVHVVGNRQSDLWDVNGVLSFFEPLTTNSVNVTTLTYLLLIIIWPVIYVTLLMRADKAVN</sequence>
<dbReference type="RefSeq" id="WP_136736058.1">
    <property type="nucleotide sequence ID" value="NZ_SWDB01000023.1"/>
</dbReference>
<dbReference type="AlphaFoldDB" id="A0A4U1B4C7"/>